<reference evidence="2" key="1">
    <citation type="submission" date="2022-08" db="EMBL/GenBank/DDBJ databases">
        <authorList>
            <consortium name="DOE Joint Genome Institute"/>
            <person name="Min B."/>
            <person name="Riley R."/>
            <person name="Sierra-Patev S."/>
            <person name="Naranjo-Ortiz M."/>
            <person name="Looney B."/>
            <person name="Konkel Z."/>
            <person name="Slot J.C."/>
            <person name="Sakamoto Y."/>
            <person name="Steenwyk J.L."/>
            <person name="Rokas A."/>
            <person name="Carro J."/>
            <person name="Camarero S."/>
            <person name="Ferreira P."/>
            <person name="Molpeceres G."/>
            <person name="Ruiz-Duenas F.J."/>
            <person name="Serrano A."/>
            <person name="Henrissat B."/>
            <person name="Drula E."/>
            <person name="Hughes K.W."/>
            <person name="Mata J.L."/>
            <person name="Ishikawa N.K."/>
            <person name="Vargas-Isla R."/>
            <person name="Ushijima S."/>
            <person name="Smith C.A."/>
            <person name="Ahrendt S."/>
            <person name="Andreopoulos W."/>
            <person name="He G."/>
            <person name="Labutti K."/>
            <person name="Lipzen A."/>
            <person name="Ng V."/>
            <person name="Sandor L."/>
            <person name="Barry K."/>
            <person name="Martinez A.T."/>
            <person name="Xiao Y."/>
            <person name="Gibbons J.G."/>
            <person name="Terashima K."/>
            <person name="Hibbett D.S."/>
            <person name="Grigoriev I.V."/>
        </authorList>
    </citation>
    <scope>NUCLEOTIDE SEQUENCE</scope>
    <source>
        <strain evidence="2">TFB10291</strain>
    </source>
</reference>
<proteinExistence type="predicted"/>
<evidence type="ECO:0000256" key="1">
    <source>
        <dbReference type="SAM" id="MobiDB-lite"/>
    </source>
</evidence>
<evidence type="ECO:0000313" key="2">
    <source>
        <dbReference type="EMBL" id="KAJ3788186.1"/>
    </source>
</evidence>
<comment type="caution">
    <text evidence="2">The sequence shown here is derived from an EMBL/GenBank/DDBJ whole genome shotgun (WGS) entry which is preliminary data.</text>
</comment>
<feature type="region of interest" description="Disordered" evidence="1">
    <location>
        <begin position="148"/>
        <end position="170"/>
    </location>
</feature>
<accession>A0AA38KHS1</accession>
<organism evidence="2 3">
    <name type="scientific">Lentinula aff. detonsa</name>
    <dbReference type="NCBI Taxonomy" id="2804958"/>
    <lineage>
        <taxon>Eukaryota</taxon>
        <taxon>Fungi</taxon>
        <taxon>Dikarya</taxon>
        <taxon>Basidiomycota</taxon>
        <taxon>Agaricomycotina</taxon>
        <taxon>Agaricomycetes</taxon>
        <taxon>Agaricomycetidae</taxon>
        <taxon>Agaricales</taxon>
        <taxon>Marasmiineae</taxon>
        <taxon>Omphalotaceae</taxon>
        <taxon>Lentinula</taxon>
    </lineage>
</organism>
<sequence length="364" mass="39308">MAPSTRSQSANNTPVRGHSTAASVLDTLATPTRKIPHCSKCNRPRAGHPRSGCPFITPTNEIASDRSRINLTDAMGSMTIDGEETAPVTPARRKGRRSLDSVPPSVPVEFEDMKQILRERRRSEKAAALAPTQTLESLTDSDLEALLLPGDKDVSDDGKGDSGEVGEEERKIVHWKDRIEMLSTGGTRTTRAIMPGTLITPSPWSSFASIPEDSKEGITDIMDSQSTSTSSSTETISVEVVSPSSTSAPHPLARTMSMEERAGFMANLEELSSAKAYVLNRVDLAALKNQTPKGLYTRYLMDESNAGHDVVIVGRDEVDTERLYHTLDADRQRAKYAKRGVDIKSAASGAVVGAVATFTGLAFY</sequence>
<name>A0AA38KHS1_9AGAR</name>
<dbReference type="Proteomes" id="UP001163798">
    <property type="component" value="Unassembled WGS sequence"/>
</dbReference>
<feature type="compositionally biased region" description="Basic and acidic residues" evidence="1">
    <location>
        <begin position="150"/>
        <end position="170"/>
    </location>
</feature>
<keyword evidence="3" id="KW-1185">Reference proteome</keyword>
<protein>
    <submittedName>
        <fullName evidence="2">Uncharacterized protein</fullName>
    </submittedName>
</protein>
<feature type="region of interest" description="Disordered" evidence="1">
    <location>
        <begin position="1"/>
        <end position="23"/>
    </location>
</feature>
<dbReference type="AlphaFoldDB" id="A0AA38KHS1"/>
<dbReference type="EMBL" id="MU793279">
    <property type="protein sequence ID" value="KAJ3788186.1"/>
    <property type="molecule type" value="Genomic_DNA"/>
</dbReference>
<evidence type="ECO:0000313" key="3">
    <source>
        <dbReference type="Proteomes" id="UP001163798"/>
    </source>
</evidence>
<feature type="compositionally biased region" description="Polar residues" evidence="1">
    <location>
        <begin position="1"/>
        <end position="14"/>
    </location>
</feature>
<feature type="region of interest" description="Disordered" evidence="1">
    <location>
        <begin position="85"/>
        <end position="105"/>
    </location>
</feature>
<gene>
    <name evidence="2" type="ORF">GGU10DRAFT_346927</name>
</gene>